<evidence type="ECO:0000313" key="3">
    <source>
        <dbReference type="Proteomes" id="UP001207930"/>
    </source>
</evidence>
<proteinExistence type="predicted"/>
<dbReference type="InterPro" id="IPR028994">
    <property type="entry name" value="Integrin_alpha_N"/>
</dbReference>
<dbReference type="Gene3D" id="2.60.40.2030">
    <property type="match status" value="1"/>
</dbReference>
<evidence type="ECO:0000256" key="1">
    <source>
        <dbReference type="SAM" id="SignalP"/>
    </source>
</evidence>
<reference evidence="2 3" key="1">
    <citation type="submission" date="2022-10" db="EMBL/GenBank/DDBJ databases">
        <title>Luteolibacter flavescens strain MCCC 1K03193, whole genome shotgun sequencing project.</title>
        <authorList>
            <person name="Zhao G."/>
            <person name="Shen L."/>
        </authorList>
    </citation>
    <scope>NUCLEOTIDE SEQUENCE [LARGE SCALE GENOMIC DNA]</scope>
    <source>
        <strain evidence="2 3">MCCC 1K03193</strain>
    </source>
</reference>
<dbReference type="Gene3D" id="2.130.10.130">
    <property type="entry name" value="Integrin alpha, N-terminal"/>
    <property type="match status" value="1"/>
</dbReference>
<sequence>MRSLFPIISRIPRILIGICLMTAPLGAAEPATYEFGNHQSGDFPEPGAAFSDSFGAIGQPTSNLVYIYGADLSESRGFVRPPASDASSGSAVRFGHSCAWHGDTLLVGAPGFTASGTPVGRVYCFTRAADDTWTPAGTLENPNPAHHGFGFRILLHGNSLFVASEGIGGRFHEFQHPAGSGTWSLVSSSDLPANPNAASSATDPAVLSCLVTDGTNLLAGIGRGENDRGLVILYRKSGGTWQEQQRLAGTAGTTERFGSALCFADGELLAGAPNAAGPGRVARFRLQHTGPLLALGELEIPGWLKGAGTAIAHHDGRIMIGAPASSFNPNRANQGALLIADRSGEGEDTGWEWTGCIADPSWDSETYGSRIFATTDRFVVELQGWGKVFRTLEPGPRLAYAYLPASYETDEDAAVVRLGIATSRPVNTVQILERGPLGGTATAGSDYVAPPGIDFLYPGTDWHELPVLITKDLIAEPTETIRMDEAKVWGADRFGDNPVISIADRAPRNGELPTQVIAHVTPPVADIRSQDFFPAPENISMSDEELILGYYVGWGHTRPRLLRFIRQADGQWVSAPEIVTPPSSVPGDRRVGAGALVHDETLILLGEDGDLYSRGHIRSFVKNGAGDWVPGAALWSTADPVGSFGSEIILTSDWVFANQGVSIQGHSGFIHAFRRQGGTLTLHSVLSHADAGFSGGDWGSSRATIGGQLAWSPPYLAASFTSPGANALQKRGVAIFRWNENAGKFEHLQNFAFDQVASTVQILEFSQGMLVAGHDNGRLRCYVPQPTGLFQEVPSLFPPAEIGIFQDWSVPSPTGFLVGMQESRDTATYAAVPQAVGYERLGNSLRPTLSYLPVHPWHTRGEIYSNVSPAGRFAVVHSDPDQWSRRDVMIVEMGRDLPRLTITPETNQVGSTRDSISFSASLDTPATTPLPLVVGIEGFNGGTENRDFVPHAQTRFLEAGESTANFTFRLLDNPHPVAGAAVRARPAVGFGLSNPDEPSPPVAYMKERTTLPRAIQRIIPDGDTSFAKVAFDGDDLLFRRYGGAGGHSTRTRTGGLFSVNDGPAFSEPGLFPRTDRNAHGLALHGDLVVLGNPGLPGQAREDAIQFGRKTGPGQWLLNEVIPGPAPFFASSLGDQTASNGRFVAIAQNKDSNLEPIGRNTLFHVFDISGQRPVMIGSVSTPVIMVGSSLIAIDQRDRLYYRDFKEQGACLSVAQLSSTGIIPLGTVNPRRDPRITWTNTFGTSIQCSGNFVIAGDFAAEVDGLSSGAVYIMEETAAGWETRQIIFSPDPVFIGSFGYHIVAERDWLAIGEPFSSHSGSIHLYRASEDGYTFVKSIHAFTPLTNLERTSALGGSLMLCKGILLAPALEQQPVGSGQAIYSIDLTGTESFAAWSSRMGMDAEGTPQDQDGDGLDLQMEWATGNDPDAHSTWWGHHGGELWFEVGTEYNASVRLIIERSTNLTPGSWTTVAVRDGLGDWTSSVGPELQLHHATTGRQRVMLTTGDERGFYRMRAEENNH</sequence>
<accession>A0ABT3FML7</accession>
<dbReference type="RefSeq" id="WP_264500774.1">
    <property type="nucleotide sequence ID" value="NZ_JAPDDS010000004.1"/>
</dbReference>
<name>A0ABT3FML7_9BACT</name>
<evidence type="ECO:0000313" key="2">
    <source>
        <dbReference type="EMBL" id="MCW1884817.1"/>
    </source>
</evidence>
<dbReference type="SUPFAM" id="SSF50965">
    <property type="entry name" value="Galactose oxidase, central domain"/>
    <property type="match status" value="1"/>
</dbReference>
<dbReference type="PANTHER" id="PTHR36220:SF1">
    <property type="entry name" value="GAMMA TUBULIN COMPLEX COMPONENT C-TERMINAL DOMAIN-CONTAINING PROTEIN"/>
    <property type="match status" value="1"/>
</dbReference>
<gene>
    <name evidence="2" type="ORF">OKA04_08765</name>
</gene>
<dbReference type="PANTHER" id="PTHR36220">
    <property type="entry name" value="UNNAMED PRODUCT"/>
    <property type="match status" value="1"/>
</dbReference>
<feature type="chain" id="PRO_5045917000" evidence="1">
    <location>
        <begin position="28"/>
        <end position="1516"/>
    </location>
</feature>
<dbReference type="InterPro" id="IPR011043">
    <property type="entry name" value="Gal_Oxase/kelch_b-propeller"/>
</dbReference>
<comment type="caution">
    <text evidence="2">The sequence shown here is derived from an EMBL/GenBank/DDBJ whole genome shotgun (WGS) entry which is preliminary data.</text>
</comment>
<dbReference type="InterPro" id="IPR038081">
    <property type="entry name" value="CalX-like_sf"/>
</dbReference>
<protein>
    <submittedName>
        <fullName evidence="2">Uncharacterized protein</fullName>
    </submittedName>
</protein>
<dbReference type="Proteomes" id="UP001207930">
    <property type="component" value="Unassembled WGS sequence"/>
</dbReference>
<keyword evidence="1" id="KW-0732">Signal</keyword>
<dbReference type="EMBL" id="JAPDDS010000004">
    <property type="protein sequence ID" value="MCW1884817.1"/>
    <property type="molecule type" value="Genomic_DNA"/>
</dbReference>
<feature type="signal peptide" evidence="1">
    <location>
        <begin position="1"/>
        <end position="27"/>
    </location>
</feature>
<organism evidence="2 3">
    <name type="scientific">Luteolibacter flavescens</name>
    <dbReference type="NCBI Taxonomy" id="1859460"/>
    <lineage>
        <taxon>Bacteria</taxon>
        <taxon>Pseudomonadati</taxon>
        <taxon>Verrucomicrobiota</taxon>
        <taxon>Verrucomicrobiia</taxon>
        <taxon>Verrucomicrobiales</taxon>
        <taxon>Verrucomicrobiaceae</taxon>
        <taxon>Luteolibacter</taxon>
    </lineage>
</organism>
<dbReference type="SUPFAM" id="SSF141072">
    <property type="entry name" value="CalX-like"/>
    <property type="match status" value="1"/>
</dbReference>
<keyword evidence="3" id="KW-1185">Reference proteome</keyword>